<organism evidence="1 2">
    <name type="scientific">Candidatus Manganitrophus noduliformans</name>
    <dbReference type="NCBI Taxonomy" id="2606439"/>
    <lineage>
        <taxon>Bacteria</taxon>
        <taxon>Pseudomonadati</taxon>
        <taxon>Nitrospirota</taxon>
        <taxon>Nitrospiria</taxon>
        <taxon>Candidatus Troglogloeales</taxon>
        <taxon>Candidatus Manganitrophaceae</taxon>
        <taxon>Candidatus Manganitrophus</taxon>
    </lineage>
</organism>
<proteinExistence type="predicted"/>
<dbReference type="EMBL" id="VTOW01000001">
    <property type="protein sequence ID" value="NKE70566.1"/>
    <property type="molecule type" value="Genomic_DNA"/>
</dbReference>
<evidence type="ECO:0000313" key="2">
    <source>
        <dbReference type="Proteomes" id="UP000534783"/>
    </source>
</evidence>
<dbReference type="Proteomes" id="UP000534783">
    <property type="component" value="Unassembled WGS sequence"/>
</dbReference>
<keyword evidence="2" id="KW-1185">Reference proteome</keyword>
<accession>A0A7X6IAK0</accession>
<protein>
    <submittedName>
        <fullName evidence="1">Uncharacterized protein</fullName>
    </submittedName>
</protein>
<comment type="caution">
    <text evidence="1">The sequence shown here is derived from an EMBL/GenBank/DDBJ whole genome shotgun (WGS) entry which is preliminary data.</text>
</comment>
<evidence type="ECO:0000313" key="1">
    <source>
        <dbReference type="EMBL" id="NKE70566.1"/>
    </source>
</evidence>
<sequence>MSAGIGAFSKGSKDEPRADLTPLTKLIWRRATLSSFSKGFVLDLKRYPTWSLIYHRPLPLRDVIDMLKEHLDGKFIVIHKGEFYGGQDHSNNLRQVFEKKGISFKTLRQGSVVLSFQEFQRMEKRLRREISGGDLEWFDCDFEPTAEIKTRLNIHNLRFSYEKEPVVPSGLGASVSYHSHDDEFTGMYVRNRRLGAAIIERLITRVAKKELKRLAKKMKPSYSPVLATMTQKTLSSLRSMIMKEGITCLRHDIQLKDDELIMTCWQGFPERAGIYNRSFDICYSFKKEEWHTTRAKSIRFPYSNAKLFP</sequence>
<name>A0A7X6IAK0_9BACT</name>
<gene>
    <name evidence="1" type="ORF">MNODULE_07435</name>
</gene>
<dbReference type="AlphaFoldDB" id="A0A7X6IAK0"/>
<reference evidence="1 2" key="1">
    <citation type="journal article" date="2020" name="Nature">
        <title>Bacterial chemolithoautotrophy via manganese oxidation.</title>
        <authorList>
            <person name="Yu H."/>
            <person name="Leadbetter J.R."/>
        </authorList>
    </citation>
    <scope>NUCLEOTIDE SEQUENCE [LARGE SCALE GENOMIC DNA]</scope>
    <source>
        <strain evidence="1 2">Mn-1</strain>
    </source>
</reference>
<dbReference type="RefSeq" id="WP_168058806.1">
    <property type="nucleotide sequence ID" value="NZ_VTOW01000001.1"/>
</dbReference>